<evidence type="ECO:0000313" key="10">
    <source>
        <dbReference type="RefSeq" id="XP_029122102.1"/>
    </source>
</evidence>
<dbReference type="PROSITE" id="PS50811">
    <property type="entry name" value="WRKY"/>
    <property type="match status" value="1"/>
</dbReference>
<organism evidence="9 11">
    <name type="scientific">Elaeis guineensis var. tenera</name>
    <name type="common">Oil palm</name>
    <dbReference type="NCBI Taxonomy" id="51953"/>
    <lineage>
        <taxon>Eukaryota</taxon>
        <taxon>Viridiplantae</taxon>
        <taxon>Streptophyta</taxon>
        <taxon>Embryophyta</taxon>
        <taxon>Tracheophyta</taxon>
        <taxon>Spermatophyta</taxon>
        <taxon>Magnoliopsida</taxon>
        <taxon>Liliopsida</taxon>
        <taxon>Arecaceae</taxon>
        <taxon>Arecoideae</taxon>
        <taxon>Cocoseae</taxon>
        <taxon>Elaeidinae</taxon>
        <taxon>Elaeis</taxon>
    </lineage>
</organism>
<keyword evidence="3" id="KW-0238">DNA-binding</keyword>
<dbReference type="GO" id="GO:0005634">
    <property type="term" value="C:nucleus"/>
    <property type="evidence" value="ECO:0007669"/>
    <property type="project" value="UniProtKB-SubCell"/>
</dbReference>
<dbReference type="RefSeq" id="XP_029122102.1">
    <property type="nucleotide sequence ID" value="XM_029266269.1"/>
</dbReference>
<dbReference type="AlphaFoldDB" id="A0A8N4F6I7"/>
<gene>
    <name evidence="10 11" type="primary">LOC105050724</name>
</gene>
<dbReference type="PANTHER" id="PTHR31429:SF38">
    <property type="entry name" value="WRKY TRANSCRIPTION FACTOR 40-RELATED"/>
    <property type="match status" value="1"/>
</dbReference>
<feature type="domain" description="WRKY" evidence="8">
    <location>
        <begin position="91"/>
        <end position="157"/>
    </location>
</feature>
<protein>
    <submittedName>
        <fullName evidence="10 11">Probable WRKY transcription factor 40</fullName>
    </submittedName>
</protein>
<dbReference type="InterPro" id="IPR036576">
    <property type="entry name" value="WRKY_dom_sf"/>
</dbReference>
<name>A0A8N4F6I7_ELAGV</name>
<keyword evidence="4" id="KW-0804">Transcription</keyword>
<dbReference type="OrthoDB" id="775352at2759"/>
<dbReference type="PANTHER" id="PTHR31429">
    <property type="entry name" value="WRKY TRANSCRIPTION FACTOR 36-RELATED"/>
    <property type="match status" value="1"/>
</dbReference>
<keyword evidence="5" id="KW-0539">Nucleus</keyword>
<dbReference type="SMART" id="SM00774">
    <property type="entry name" value="WRKY"/>
    <property type="match status" value="1"/>
</dbReference>
<evidence type="ECO:0000313" key="11">
    <source>
        <dbReference type="RefSeq" id="XP_029122103.1"/>
    </source>
</evidence>
<evidence type="ECO:0000256" key="5">
    <source>
        <dbReference type="ARBA" id="ARBA00023242"/>
    </source>
</evidence>
<keyword evidence="6" id="KW-0175">Coiled coil</keyword>
<sequence length="257" mass="28679">MDGQRNISEEEKIQEIGAELERLHAENKELCLMLHTMNNKYTALQAHVEKIREEVDFMNESCSSHYLTKRRPIESIKPKSTRIFVRTNEDSTSLIVKDGYHWRKYGQKITKDNPSPRAYFRCSMAPSCHVKKKVQRSPDDKSILVATYEGEHNHPLPGELDGMTSLPTTSSTGLMAGTSSSSTSRDLSQPTVTLDLALCGSNHEAARSTETLKNDTNDNNKNIMEECITLLSGDPNFRVALAAAVARSIISNHPSNS</sequence>
<keyword evidence="9" id="KW-1185">Reference proteome</keyword>
<evidence type="ECO:0000256" key="3">
    <source>
        <dbReference type="ARBA" id="ARBA00023125"/>
    </source>
</evidence>
<dbReference type="GO" id="GO:0043565">
    <property type="term" value="F:sequence-specific DNA binding"/>
    <property type="evidence" value="ECO:0007669"/>
    <property type="project" value="InterPro"/>
</dbReference>
<evidence type="ECO:0000256" key="4">
    <source>
        <dbReference type="ARBA" id="ARBA00023163"/>
    </source>
</evidence>
<dbReference type="KEGG" id="egu:105050724"/>
<dbReference type="InterPro" id="IPR003657">
    <property type="entry name" value="WRKY_dom"/>
</dbReference>
<proteinExistence type="predicted"/>
<evidence type="ECO:0000256" key="7">
    <source>
        <dbReference type="SAM" id="MobiDB-lite"/>
    </source>
</evidence>
<dbReference type="InterPro" id="IPR044810">
    <property type="entry name" value="WRKY_plant"/>
</dbReference>
<dbReference type="GO" id="GO:0003700">
    <property type="term" value="F:DNA-binding transcription factor activity"/>
    <property type="evidence" value="ECO:0007669"/>
    <property type="project" value="InterPro"/>
</dbReference>
<feature type="region of interest" description="Disordered" evidence="7">
    <location>
        <begin position="151"/>
        <end position="188"/>
    </location>
</feature>
<evidence type="ECO:0000313" key="9">
    <source>
        <dbReference type="Proteomes" id="UP000504607"/>
    </source>
</evidence>
<evidence type="ECO:0000256" key="2">
    <source>
        <dbReference type="ARBA" id="ARBA00023015"/>
    </source>
</evidence>
<evidence type="ECO:0000256" key="1">
    <source>
        <dbReference type="ARBA" id="ARBA00004123"/>
    </source>
</evidence>
<evidence type="ECO:0000259" key="8">
    <source>
        <dbReference type="PROSITE" id="PS50811"/>
    </source>
</evidence>
<evidence type="ECO:0000256" key="6">
    <source>
        <dbReference type="SAM" id="Coils"/>
    </source>
</evidence>
<dbReference type="Gene3D" id="2.20.25.80">
    <property type="entry name" value="WRKY domain"/>
    <property type="match status" value="1"/>
</dbReference>
<reference evidence="10 11" key="1">
    <citation type="submission" date="2025-04" db="UniProtKB">
        <authorList>
            <consortium name="RefSeq"/>
        </authorList>
    </citation>
    <scope>IDENTIFICATION</scope>
</reference>
<keyword evidence="2" id="KW-0805">Transcription regulation</keyword>
<dbReference type="SUPFAM" id="SSF118290">
    <property type="entry name" value="WRKY DNA-binding domain"/>
    <property type="match status" value="1"/>
</dbReference>
<accession>A0A8N4F6I7</accession>
<dbReference type="Proteomes" id="UP000504607">
    <property type="component" value="Chromosome 8"/>
</dbReference>
<dbReference type="RefSeq" id="XP_029122103.1">
    <property type="nucleotide sequence ID" value="XM_029266270.1"/>
</dbReference>
<dbReference type="Pfam" id="PF03106">
    <property type="entry name" value="WRKY"/>
    <property type="match status" value="1"/>
</dbReference>
<feature type="compositionally biased region" description="Low complexity" evidence="7">
    <location>
        <begin position="168"/>
        <end position="184"/>
    </location>
</feature>
<comment type="subcellular location">
    <subcellularLocation>
        <location evidence="1">Nucleus</location>
    </subcellularLocation>
</comment>
<feature type="coiled-coil region" evidence="6">
    <location>
        <begin position="6"/>
        <end position="54"/>
    </location>
</feature>